<evidence type="ECO:0000313" key="2">
    <source>
        <dbReference type="EMBL" id="ABL90168.1"/>
    </source>
</evidence>
<feature type="region of interest" description="Disordered" evidence="1">
    <location>
        <begin position="71"/>
        <end position="130"/>
    </location>
</feature>
<evidence type="ECO:0000256" key="1">
    <source>
        <dbReference type="SAM" id="MobiDB-lite"/>
    </source>
</evidence>
<dbReference type="KEGG" id="mkm:Mkms_0954"/>
<gene>
    <name evidence="2" type="ordered locus">Mkms_0954</name>
</gene>
<evidence type="ECO:0008006" key="3">
    <source>
        <dbReference type="Google" id="ProtNLM"/>
    </source>
</evidence>
<proteinExistence type="predicted"/>
<name>A1UBG0_MYCSK</name>
<reference evidence="2" key="1">
    <citation type="submission" date="2006-12" db="EMBL/GenBank/DDBJ databases">
        <title>Complete sequence of chromosome of Mycobacterium sp. KMS.</title>
        <authorList>
            <consortium name="US DOE Joint Genome Institute"/>
            <person name="Copeland A."/>
            <person name="Lucas S."/>
            <person name="Lapidus A."/>
            <person name="Barry K."/>
            <person name="Detter J.C."/>
            <person name="Glavina del Rio T."/>
            <person name="Hammon N."/>
            <person name="Israni S."/>
            <person name="Dalin E."/>
            <person name="Tice H."/>
            <person name="Pitluck S."/>
            <person name="Kiss H."/>
            <person name="Brettin T."/>
            <person name="Bruce D."/>
            <person name="Han C."/>
            <person name="Tapia R."/>
            <person name="Gilna P."/>
            <person name="Schmutz J."/>
            <person name="Larimer F."/>
            <person name="Land M."/>
            <person name="Hauser L."/>
            <person name="Kyrpides N."/>
            <person name="Mikhailova N."/>
            <person name="Miller C.D."/>
            <person name="Richardson P."/>
        </authorList>
    </citation>
    <scope>NUCLEOTIDE SEQUENCE [LARGE SCALE GENOMIC DNA]</scope>
    <source>
        <strain evidence="2">KMS</strain>
    </source>
</reference>
<dbReference type="HOGENOM" id="CLU_1862984_0_0_11"/>
<sequence>MEIVIAPGGCAAPRNFDNSDAGSQYTSLAFTEALRDSGIAGSIGSVGDALHNALMKSAIGLYKTELIDARNPGPDEARLSAKPPPGCTGTTPPACTPHSDINPRSTTRTATVTWSPQSPRWLNPRSPSRPGRFRCVI</sequence>
<dbReference type="SUPFAM" id="SSF53098">
    <property type="entry name" value="Ribonuclease H-like"/>
    <property type="match status" value="1"/>
</dbReference>
<dbReference type="InterPro" id="IPR012337">
    <property type="entry name" value="RNaseH-like_sf"/>
</dbReference>
<dbReference type="EMBL" id="CP000518">
    <property type="protein sequence ID" value="ABL90168.1"/>
    <property type="molecule type" value="Genomic_DNA"/>
</dbReference>
<protein>
    <recommendedName>
        <fullName evidence="3">Transposase</fullName>
    </recommendedName>
</protein>
<dbReference type="STRING" id="189918.Mkms_0954"/>
<dbReference type="AlphaFoldDB" id="A1UBG0"/>
<accession>A1UBG0</accession>
<organism evidence="2">
    <name type="scientific">Mycobacterium sp. (strain KMS)</name>
    <dbReference type="NCBI Taxonomy" id="189918"/>
    <lineage>
        <taxon>Bacteria</taxon>
        <taxon>Bacillati</taxon>
        <taxon>Actinomycetota</taxon>
        <taxon>Actinomycetes</taxon>
        <taxon>Mycobacteriales</taxon>
        <taxon>Mycobacteriaceae</taxon>
        <taxon>Mycobacterium</taxon>
    </lineage>
</organism>
<feature type="compositionally biased region" description="Low complexity" evidence="1">
    <location>
        <begin position="87"/>
        <end position="97"/>
    </location>
</feature>
<feature type="compositionally biased region" description="Polar residues" evidence="1">
    <location>
        <begin position="102"/>
        <end position="120"/>
    </location>
</feature>